<accession>A0A9P6MS09</accession>
<dbReference type="Proteomes" id="UP000703661">
    <property type="component" value="Unassembled WGS sequence"/>
</dbReference>
<feature type="compositionally biased region" description="Polar residues" evidence="1">
    <location>
        <begin position="28"/>
        <end position="56"/>
    </location>
</feature>
<proteinExistence type="predicted"/>
<feature type="region of interest" description="Disordered" evidence="1">
    <location>
        <begin position="310"/>
        <end position="332"/>
    </location>
</feature>
<comment type="caution">
    <text evidence="2">The sequence shown here is derived from an EMBL/GenBank/DDBJ whole genome shotgun (WGS) entry which is preliminary data.</text>
</comment>
<keyword evidence="3" id="KW-1185">Reference proteome</keyword>
<gene>
    <name evidence="2" type="ORF">BGZ80_001062</name>
</gene>
<reference evidence="2" key="1">
    <citation type="journal article" date="2020" name="Fungal Divers.">
        <title>Resolving the Mortierellaceae phylogeny through synthesis of multi-gene phylogenetics and phylogenomics.</title>
        <authorList>
            <person name="Vandepol N."/>
            <person name="Liber J."/>
            <person name="Desiro A."/>
            <person name="Na H."/>
            <person name="Kennedy M."/>
            <person name="Barry K."/>
            <person name="Grigoriev I.V."/>
            <person name="Miller A.N."/>
            <person name="O'Donnell K."/>
            <person name="Stajich J.E."/>
            <person name="Bonito G."/>
        </authorList>
    </citation>
    <scope>NUCLEOTIDE SEQUENCE</scope>
    <source>
        <strain evidence="2">NRRL 2769</strain>
    </source>
</reference>
<evidence type="ECO:0000313" key="3">
    <source>
        <dbReference type="Proteomes" id="UP000703661"/>
    </source>
</evidence>
<evidence type="ECO:0000256" key="1">
    <source>
        <dbReference type="SAM" id="MobiDB-lite"/>
    </source>
</evidence>
<name>A0A9P6MS09_9FUNG</name>
<dbReference type="EMBL" id="JAAAID010001236">
    <property type="protein sequence ID" value="KAG0010941.1"/>
    <property type="molecule type" value="Genomic_DNA"/>
</dbReference>
<organism evidence="2 3">
    <name type="scientific">Entomortierella chlamydospora</name>
    <dbReference type="NCBI Taxonomy" id="101097"/>
    <lineage>
        <taxon>Eukaryota</taxon>
        <taxon>Fungi</taxon>
        <taxon>Fungi incertae sedis</taxon>
        <taxon>Mucoromycota</taxon>
        <taxon>Mortierellomycotina</taxon>
        <taxon>Mortierellomycetes</taxon>
        <taxon>Mortierellales</taxon>
        <taxon>Mortierellaceae</taxon>
        <taxon>Entomortierella</taxon>
    </lineage>
</organism>
<feature type="region of interest" description="Disordered" evidence="1">
    <location>
        <begin position="1"/>
        <end position="85"/>
    </location>
</feature>
<evidence type="ECO:0008006" key="4">
    <source>
        <dbReference type="Google" id="ProtNLM"/>
    </source>
</evidence>
<sequence length="332" mass="36383">MLKKKRFSGLFGGSMTEIPSPGPEQAALSGSNNSSQGFTPQMLSSQGRQGSMMTLGNSGGIGNFPTQTSNNSNGANNDTSQGDEENSLYSLTRTEVHQSLDNLKKLVIAAESYRELSSKLAKTTKQLGKCFKEYGDSKGMENTYVMCLKSSANFYESFSEMQSKLKDERAHDEILGDLDERIKKISSNYDKKSKKPDPNTALMSHEKYISTLSELQDSIATAKRDHKNTVARRERYTHSLTAQIACRLSEAQFLAIERQLRGSGPSLLKIKEWAPYAGYDMPPPTLVTNGDPTIEIRGGSFEEYIARHTGNQQSAVEAPKPDHSTVAPGGSS</sequence>
<feature type="compositionally biased region" description="Polar residues" evidence="1">
    <location>
        <begin position="64"/>
        <end position="80"/>
    </location>
</feature>
<protein>
    <recommendedName>
        <fullName evidence="4">BAR domain-containing protein</fullName>
    </recommendedName>
</protein>
<feature type="non-terminal residue" evidence="2">
    <location>
        <position position="1"/>
    </location>
</feature>
<dbReference type="AlphaFoldDB" id="A0A9P6MS09"/>
<evidence type="ECO:0000313" key="2">
    <source>
        <dbReference type="EMBL" id="KAG0010941.1"/>
    </source>
</evidence>